<comment type="caution">
    <text evidence="1">The sequence shown here is derived from an EMBL/GenBank/DDBJ whole genome shotgun (WGS) entry which is preliminary data.</text>
</comment>
<dbReference type="OrthoDB" id="7061530at2"/>
<proteinExistence type="predicted"/>
<organism evidence="1 2">
    <name type="scientific">Desulfuromonas acetoxidans (strain DSM 684 / 11070)</name>
    <dbReference type="NCBI Taxonomy" id="281689"/>
    <lineage>
        <taxon>Bacteria</taxon>
        <taxon>Pseudomonadati</taxon>
        <taxon>Thermodesulfobacteriota</taxon>
        <taxon>Desulfuromonadia</taxon>
        <taxon>Desulfuromonadales</taxon>
        <taxon>Desulfuromonadaceae</taxon>
        <taxon>Desulfuromonas</taxon>
    </lineage>
</organism>
<evidence type="ECO:0000313" key="2">
    <source>
        <dbReference type="Proteomes" id="UP000005695"/>
    </source>
</evidence>
<evidence type="ECO:0000313" key="1">
    <source>
        <dbReference type="EMBL" id="EAT17189.1"/>
    </source>
</evidence>
<dbReference type="RefSeq" id="WP_005997398.1">
    <property type="nucleotide sequence ID" value="NZ_AAEW02000001.1"/>
</dbReference>
<keyword evidence="2" id="KW-1185">Reference proteome</keyword>
<dbReference type="AlphaFoldDB" id="Q1K4B4"/>
<protein>
    <submittedName>
        <fullName evidence="1">Uncharacterized protein</fullName>
    </submittedName>
</protein>
<reference evidence="1" key="2">
    <citation type="submission" date="2006-05" db="EMBL/GenBank/DDBJ databases">
        <title>Sequencing of the draft genome and assembly of Desulfuromonas acetoxidans DSM 684.</title>
        <authorList>
            <consortium name="US DOE Joint Genome Institute (JGI-PGF)"/>
            <person name="Copeland A."/>
            <person name="Lucas S."/>
            <person name="Lapidus A."/>
            <person name="Barry K."/>
            <person name="Detter J.C."/>
            <person name="Glavina del Rio T."/>
            <person name="Hammon N."/>
            <person name="Israni S."/>
            <person name="Dalin E."/>
            <person name="Tice H."/>
            <person name="Bruce D."/>
            <person name="Pitluck S."/>
            <person name="Richardson P."/>
        </authorList>
    </citation>
    <scope>NUCLEOTIDE SEQUENCE [LARGE SCALE GENOMIC DNA]</scope>
    <source>
        <strain evidence="1">DSM 684</strain>
    </source>
</reference>
<gene>
    <name evidence="1" type="ORF">Dace_3055</name>
</gene>
<dbReference type="Proteomes" id="UP000005695">
    <property type="component" value="Unassembled WGS sequence"/>
</dbReference>
<dbReference type="EMBL" id="AAEW02000001">
    <property type="protein sequence ID" value="EAT17189.1"/>
    <property type="molecule type" value="Genomic_DNA"/>
</dbReference>
<accession>Q1K4B4</accession>
<sequence length="388" mass="44577">MPSALERQLLWSSLFLALWMWRATNVLTVGSLIKNKAESYSDRYKILWDNKVINDSKVYAYSLRDNRVYVNLYGSIIPLEKLSTNRIESKICEIQLHYFNKINGEVYYVELTLDGGYKENGVRYAIYFNSETWNFPWSIQDYANELIEYIENNQNIGFSIVQEDDEFVSNGLHFYRSNIPSGSLNEFVNKDMAKINNVLKSAREKLIIKSRPHALVTWFEFPESIKNSCEQYLIYFGEFLKDIGINANSEISEIGNNVLFSVVPDCKKEAIEKVRLALNIFLQLPSYDYSSQIGSVYSERNIQRLQAQILHLKSQLLLSNCVSNNDIHKTNPENDKSVILLDAVEYSVVEGKKEDKEELLGGVISITKYSGNGFEIDLPGIIRKLKGG</sequence>
<reference evidence="1" key="1">
    <citation type="submission" date="2006-05" db="EMBL/GenBank/DDBJ databases">
        <title>Annotation of the draft genome assembly of Desulfuromonas acetoxidans DSM 684.</title>
        <authorList>
            <consortium name="US DOE Joint Genome Institute (JGI-ORNL)"/>
            <person name="Larimer F."/>
            <person name="Land M."/>
            <person name="Hauser L."/>
        </authorList>
    </citation>
    <scope>NUCLEOTIDE SEQUENCE [LARGE SCALE GENOMIC DNA]</scope>
    <source>
        <strain evidence="1">DSM 684</strain>
    </source>
</reference>
<name>Q1K4B4_DESA6</name>